<feature type="compositionally biased region" description="Basic and acidic residues" evidence="1">
    <location>
        <begin position="295"/>
        <end position="312"/>
    </location>
</feature>
<feature type="signal peptide" evidence="2">
    <location>
        <begin position="1"/>
        <end position="20"/>
    </location>
</feature>
<evidence type="ECO:0008006" key="5">
    <source>
        <dbReference type="Google" id="ProtNLM"/>
    </source>
</evidence>
<evidence type="ECO:0000256" key="2">
    <source>
        <dbReference type="SAM" id="SignalP"/>
    </source>
</evidence>
<evidence type="ECO:0000256" key="1">
    <source>
        <dbReference type="SAM" id="MobiDB-lite"/>
    </source>
</evidence>
<evidence type="ECO:0000313" key="4">
    <source>
        <dbReference type="Proteomes" id="UP000054937"/>
    </source>
</evidence>
<keyword evidence="2" id="KW-0732">Signal</keyword>
<dbReference type="EMBL" id="LDAU01000215">
    <property type="protein sequence ID" value="KRW99285.1"/>
    <property type="molecule type" value="Genomic_DNA"/>
</dbReference>
<proteinExistence type="predicted"/>
<accession>A0A0V0QAQ5</accession>
<organism evidence="3 4">
    <name type="scientific">Pseudocohnilembus persalinus</name>
    <name type="common">Ciliate</name>
    <dbReference type="NCBI Taxonomy" id="266149"/>
    <lineage>
        <taxon>Eukaryota</taxon>
        <taxon>Sar</taxon>
        <taxon>Alveolata</taxon>
        <taxon>Ciliophora</taxon>
        <taxon>Intramacronucleata</taxon>
        <taxon>Oligohymenophorea</taxon>
        <taxon>Scuticociliatia</taxon>
        <taxon>Philasterida</taxon>
        <taxon>Pseudocohnilembidae</taxon>
        <taxon>Pseudocohnilembus</taxon>
    </lineage>
</organism>
<evidence type="ECO:0000313" key="3">
    <source>
        <dbReference type="EMBL" id="KRW99285.1"/>
    </source>
</evidence>
<protein>
    <recommendedName>
        <fullName evidence="5">Transmembrane protein</fullName>
    </recommendedName>
</protein>
<feature type="chain" id="PRO_5006867380" description="Transmembrane protein" evidence="2">
    <location>
        <begin position="21"/>
        <end position="312"/>
    </location>
</feature>
<dbReference type="InParanoid" id="A0A0V0QAQ5"/>
<name>A0A0V0QAQ5_PSEPJ</name>
<reference evidence="3 4" key="1">
    <citation type="journal article" date="2015" name="Sci. Rep.">
        <title>Genome of the facultative scuticociliatosis pathogen Pseudocohnilembus persalinus provides insight into its virulence through horizontal gene transfer.</title>
        <authorList>
            <person name="Xiong J."/>
            <person name="Wang G."/>
            <person name="Cheng J."/>
            <person name="Tian M."/>
            <person name="Pan X."/>
            <person name="Warren A."/>
            <person name="Jiang C."/>
            <person name="Yuan D."/>
            <person name="Miao W."/>
        </authorList>
    </citation>
    <scope>NUCLEOTIDE SEQUENCE [LARGE SCALE GENOMIC DNA]</scope>
    <source>
        <strain evidence="3">36N120E</strain>
    </source>
</reference>
<keyword evidence="4" id="KW-1185">Reference proteome</keyword>
<dbReference type="AlphaFoldDB" id="A0A0V0QAQ5"/>
<gene>
    <name evidence="3" type="ORF">PPERSA_07057</name>
</gene>
<sequence length="312" mass="37419">MKQSIFVLILVLSIFQFLYAQQEEEIINLDREKGISNSELADCFEQTLQQKCNLKYFQCLKDDVCKNSVQQTFNNCYILNSQMWYDPKCMQNEFKQNQKGQKNEFYTDFYQCLNDNCYVLEDQLISKKDYYTGLAKNIEDDQQKSLFIIQIKNQEETQEAFRKKPKSDDFSKKFACLYQILKYGEMQKILENCYQNQQCVQELEKIKDCLHYQEGCMVEDFSQKFSTKESKFIYNQVRDFCPLIFEKESKNQNTMKKIKDLTDKLDNDQNLSQEEIKQIQTQIEDLSEQLNNQIKENEEKAQEFRERVQSEL</sequence>
<feature type="region of interest" description="Disordered" evidence="1">
    <location>
        <begin position="291"/>
        <end position="312"/>
    </location>
</feature>
<comment type="caution">
    <text evidence="3">The sequence shown here is derived from an EMBL/GenBank/DDBJ whole genome shotgun (WGS) entry which is preliminary data.</text>
</comment>
<dbReference type="Proteomes" id="UP000054937">
    <property type="component" value="Unassembled WGS sequence"/>
</dbReference>